<evidence type="ECO:0000256" key="1">
    <source>
        <dbReference type="ARBA" id="ARBA00004651"/>
    </source>
</evidence>
<accession>A0ABV6F4T1</accession>
<feature type="transmembrane region" description="Helical" evidence="9">
    <location>
        <begin position="57"/>
        <end position="75"/>
    </location>
</feature>
<organism evidence="10 11">
    <name type="scientific">Citricoccus parietis</name>
    <dbReference type="NCBI Taxonomy" id="592307"/>
    <lineage>
        <taxon>Bacteria</taxon>
        <taxon>Bacillati</taxon>
        <taxon>Actinomycetota</taxon>
        <taxon>Actinomycetes</taxon>
        <taxon>Micrococcales</taxon>
        <taxon>Micrococcaceae</taxon>
        <taxon>Citricoccus</taxon>
    </lineage>
</organism>
<feature type="transmembrane region" description="Helical" evidence="9">
    <location>
        <begin position="255"/>
        <end position="278"/>
    </location>
</feature>
<keyword evidence="11" id="KW-1185">Reference proteome</keyword>
<keyword evidence="6 9" id="KW-1133">Transmembrane helix</keyword>
<feature type="compositionally biased region" description="Low complexity" evidence="8">
    <location>
        <begin position="543"/>
        <end position="560"/>
    </location>
</feature>
<comment type="subcellular location">
    <subcellularLocation>
        <location evidence="1">Cell membrane</location>
        <topology evidence="1">Multi-pass membrane protein</topology>
    </subcellularLocation>
</comment>
<feature type="compositionally biased region" description="Gly residues" evidence="8">
    <location>
        <begin position="531"/>
        <end position="542"/>
    </location>
</feature>
<proteinExistence type="inferred from homology"/>
<dbReference type="PANTHER" id="PTHR21716">
    <property type="entry name" value="TRANSMEMBRANE PROTEIN"/>
    <property type="match status" value="1"/>
</dbReference>
<comment type="similarity">
    <text evidence="2">Belongs to the autoinducer-2 exporter (AI-2E) (TC 2.A.86) family.</text>
</comment>
<dbReference type="EMBL" id="JBHLWH010000021">
    <property type="protein sequence ID" value="MFC0248447.1"/>
    <property type="molecule type" value="Genomic_DNA"/>
</dbReference>
<keyword evidence="7 9" id="KW-0472">Membrane</keyword>
<feature type="transmembrane region" description="Helical" evidence="9">
    <location>
        <begin position="348"/>
        <end position="375"/>
    </location>
</feature>
<dbReference type="Proteomes" id="UP001589766">
    <property type="component" value="Unassembled WGS sequence"/>
</dbReference>
<feature type="compositionally biased region" description="Basic and acidic residues" evidence="8">
    <location>
        <begin position="577"/>
        <end position="589"/>
    </location>
</feature>
<evidence type="ECO:0000256" key="2">
    <source>
        <dbReference type="ARBA" id="ARBA00009773"/>
    </source>
</evidence>
<feature type="transmembrane region" description="Helical" evidence="9">
    <location>
        <begin position="312"/>
        <end position="328"/>
    </location>
</feature>
<dbReference type="Pfam" id="PF01594">
    <property type="entry name" value="AI-2E_transport"/>
    <property type="match status" value="1"/>
</dbReference>
<evidence type="ECO:0000256" key="8">
    <source>
        <dbReference type="SAM" id="MobiDB-lite"/>
    </source>
</evidence>
<feature type="compositionally biased region" description="Basic and acidic residues" evidence="8">
    <location>
        <begin position="516"/>
        <end position="529"/>
    </location>
</feature>
<evidence type="ECO:0000256" key="9">
    <source>
        <dbReference type="SAM" id="Phobius"/>
    </source>
</evidence>
<evidence type="ECO:0000256" key="6">
    <source>
        <dbReference type="ARBA" id="ARBA00022989"/>
    </source>
</evidence>
<dbReference type="InterPro" id="IPR002549">
    <property type="entry name" value="AI-2E-like"/>
</dbReference>
<feature type="region of interest" description="Disordered" evidence="8">
    <location>
        <begin position="1"/>
        <end position="32"/>
    </location>
</feature>
<gene>
    <name evidence="10" type="ORF">ACFFIO_08025</name>
</gene>
<evidence type="ECO:0000256" key="7">
    <source>
        <dbReference type="ARBA" id="ARBA00023136"/>
    </source>
</evidence>
<comment type="caution">
    <text evidence="10">The sequence shown here is derived from an EMBL/GenBank/DDBJ whole genome shotgun (WGS) entry which is preliminary data.</text>
</comment>
<feature type="compositionally biased region" description="Pro residues" evidence="8">
    <location>
        <begin position="12"/>
        <end position="24"/>
    </location>
</feature>
<feature type="compositionally biased region" description="Gly residues" evidence="8">
    <location>
        <begin position="440"/>
        <end position="466"/>
    </location>
</feature>
<name>A0ABV6F4T1_9MICC</name>
<feature type="transmembrane region" description="Helical" evidence="9">
    <location>
        <begin position="284"/>
        <end position="305"/>
    </location>
</feature>
<feature type="region of interest" description="Disordered" evidence="8">
    <location>
        <begin position="439"/>
        <end position="589"/>
    </location>
</feature>
<keyword evidence="4" id="KW-1003">Cell membrane</keyword>
<evidence type="ECO:0000313" key="11">
    <source>
        <dbReference type="Proteomes" id="UP001589766"/>
    </source>
</evidence>
<evidence type="ECO:0000313" key="10">
    <source>
        <dbReference type="EMBL" id="MFC0248447.1"/>
    </source>
</evidence>
<keyword evidence="5 9" id="KW-0812">Transmembrane</keyword>
<reference evidence="10 11" key="1">
    <citation type="submission" date="2024-09" db="EMBL/GenBank/DDBJ databases">
        <authorList>
            <person name="Sun Q."/>
            <person name="Mori K."/>
        </authorList>
    </citation>
    <scope>NUCLEOTIDE SEQUENCE [LARGE SCALE GENOMIC DNA]</scope>
    <source>
        <strain evidence="10 11">CCM 7609</strain>
    </source>
</reference>
<feature type="transmembrane region" description="Helical" evidence="9">
    <location>
        <begin position="196"/>
        <end position="215"/>
    </location>
</feature>
<evidence type="ECO:0000256" key="5">
    <source>
        <dbReference type="ARBA" id="ARBA00022692"/>
    </source>
</evidence>
<protein>
    <submittedName>
        <fullName evidence="10">AI-2E family transporter</fullName>
    </submittedName>
</protein>
<feature type="compositionally biased region" description="Basic residues" evidence="8">
    <location>
        <begin position="476"/>
        <end position="491"/>
    </location>
</feature>
<evidence type="ECO:0000256" key="4">
    <source>
        <dbReference type="ARBA" id="ARBA00022475"/>
    </source>
</evidence>
<feature type="transmembrane region" description="Helical" evidence="9">
    <location>
        <begin position="81"/>
        <end position="98"/>
    </location>
</feature>
<dbReference type="RefSeq" id="WP_378041062.1">
    <property type="nucleotide sequence ID" value="NZ_JBHLWH010000021.1"/>
</dbReference>
<evidence type="ECO:0000256" key="3">
    <source>
        <dbReference type="ARBA" id="ARBA00022448"/>
    </source>
</evidence>
<sequence length="589" mass="60562">MSTRPESGAPDAPVPGLPETPGPQPGARVPDPLLTAPGQANRVAADVPYGLTVAAAWSWRVLLVLAMAGAGIWLLSHVSLLVIPLIVAALLSTLLAPIHKRLVGWGLPRGLSVTGVILGFIVVVLGLLTLVGQQLAVGFTDMRDQIVVGVQGIVAWLETFGVTTDQWNDILSDLGEAVRDNSQTILSGALGFGSTAGNLAAGTVLAVFALIFFLYDGRRIWRFCLNFVPARHRIAIDGAGDVGWTSLGSYVRVQIFVAFVDALGIGLGALILGVPLALPLGVLVFFGSFIPLVGAFLTGAVAVLLALVANGWVNALIMLGVVLLVQQIEGNVLQPLVMGRAVSLHPLAVFLAVAGGTAVMGLVGAIFAVPLMAFLNSTIKYLHAKPWLENEPEPAAASDYRDTRLKDRAAGLKDRAAGLEGPWGRAYVTIDGVVRRATSGAGGSSRSGGDGDAGDGGASGSAGGGAPSAAESALSAKRRRQARRQLKRSQSRSRFLPGRFRRDRAASAGTEPDADPDARPGARSKDRLDAGPGGGPTAGLGVGPEADTGAPADPGTGTAGNLRGRGSAGEDNTGMDHSGRRPDRNGGPQ</sequence>
<dbReference type="PANTHER" id="PTHR21716:SF53">
    <property type="entry name" value="PERMEASE PERM-RELATED"/>
    <property type="match status" value="1"/>
</dbReference>
<keyword evidence="3" id="KW-0813">Transport</keyword>
<feature type="transmembrane region" description="Helical" evidence="9">
    <location>
        <begin position="110"/>
        <end position="132"/>
    </location>
</feature>